<dbReference type="HAMAP" id="MF_01526">
    <property type="entry name" value="UPF0342"/>
    <property type="match status" value="1"/>
</dbReference>
<reference evidence="2 3" key="1">
    <citation type="submission" date="2016-02" db="EMBL/GenBank/DDBJ databases">
        <authorList>
            <person name="Wen L."/>
            <person name="He K."/>
            <person name="Yang H."/>
        </authorList>
    </citation>
    <scope>NUCLEOTIDE SEQUENCE [LARGE SCALE GENOMIC DNA]</scope>
    <source>
        <strain evidence="2">Trichococcus palustris</strain>
    </source>
</reference>
<organism evidence="2 3">
    <name type="scientific">Trichococcus palustris</name>
    <dbReference type="NCBI Taxonomy" id="140314"/>
    <lineage>
        <taxon>Bacteria</taxon>
        <taxon>Bacillati</taxon>
        <taxon>Bacillota</taxon>
        <taxon>Bacilli</taxon>
        <taxon>Lactobacillales</taxon>
        <taxon>Carnobacteriaceae</taxon>
        <taxon>Trichococcus</taxon>
    </lineage>
</organism>
<gene>
    <name evidence="2" type="ORF">Tpal_1480</name>
</gene>
<dbReference type="Gene3D" id="1.20.1500.10">
    <property type="entry name" value="YheA/YmcA-like"/>
    <property type="match status" value="1"/>
</dbReference>
<dbReference type="InterPro" id="IPR023378">
    <property type="entry name" value="YheA/YmcA-like_dom_sf"/>
</dbReference>
<evidence type="ECO:0000313" key="2">
    <source>
        <dbReference type="EMBL" id="CZQ91898.1"/>
    </source>
</evidence>
<dbReference type="InterPro" id="IPR010368">
    <property type="entry name" value="Com_YlbF"/>
</dbReference>
<dbReference type="OrthoDB" id="9811402at2"/>
<dbReference type="Proteomes" id="UP000242754">
    <property type="component" value="Unassembled WGS sequence"/>
</dbReference>
<dbReference type="SUPFAM" id="SSF158622">
    <property type="entry name" value="YheA/YmcA-like"/>
    <property type="match status" value="1"/>
</dbReference>
<evidence type="ECO:0000313" key="3">
    <source>
        <dbReference type="Proteomes" id="UP000242754"/>
    </source>
</evidence>
<dbReference type="AlphaFoldDB" id="A0A143YJ72"/>
<name>A0A143YJ72_9LACT</name>
<proteinExistence type="inferred from homology"/>
<dbReference type="Pfam" id="PF06133">
    <property type="entry name" value="Com_YlbF"/>
    <property type="match status" value="1"/>
</dbReference>
<dbReference type="STRING" id="140314.SAMN04488076_11564"/>
<evidence type="ECO:0000256" key="1">
    <source>
        <dbReference type="HAMAP-Rule" id="MF_01526"/>
    </source>
</evidence>
<accession>A0A143YJ72</accession>
<comment type="similarity">
    <text evidence="1">Belongs to the UPF0342 family.</text>
</comment>
<sequence>MSNIYDTAYELEKSLREVDVFKSLAVAYNEMTADGEASSLFKEFRDIQVNLQQKQMTGGEITEEDITNAQAIAEKASTNTIIQKMMEKEQQLSKMMEEINGIITKPLQELYSSLDK</sequence>
<dbReference type="EMBL" id="FJNE01000003">
    <property type="protein sequence ID" value="CZQ91898.1"/>
    <property type="molecule type" value="Genomic_DNA"/>
</dbReference>
<protein>
    <recommendedName>
        <fullName evidence="1">UPF0342 protein Tpal_1480</fullName>
    </recommendedName>
</protein>
<dbReference type="RefSeq" id="WP_087032978.1">
    <property type="nucleotide sequence ID" value="NZ_FJNE01000003.1"/>
</dbReference>
<keyword evidence="3" id="KW-1185">Reference proteome</keyword>